<dbReference type="Pfam" id="PF00063">
    <property type="entry name" value="Myosin_head"/>
    <property type="match status" value="1"/>
</dbReference>
<dbReference type="AlphaFoldDB" id="A0A7R8VQJ9"/>
<dbReference type="GO" id="GO:0005546">
    <property type="term" value="F:phosphatidylinositol-4,5-bisphosphate binding"/>
    <property type="evidence" value="ECO:0007669"/>
    <property type="project" value="UniProtKB-ARBA"/>
</dbReference>
<feature type="region of interest" description="Actin-binding" evidence="9">
    <location>
        <begin position="536"/>
        <end position="558"/>
    </location>
</feature>
<keyword evidence="5" id="KW-0446">Lipid-binding</keyword>
<dbReference type="Pfam" id="PF06017">
    <property type="entry name" value="Myosin_TH1"/>
    <property type="match status" value="1"/>
</dbReference>
<evidence type="ECO:0000256" key="3">
    <source>
        <dbReference type="ARBA" id="ARBA00022741"/>
    </source>
</evidence>
<evidence type="ECO:0000256" key="7">
    <source>
        <dbReference type="ARBA" id="ARBA00023175"/>
    </source>
</evidence>
<dbReference type="SUPFAM" id="SSF52540">
    <property type="entry name" value="P-loop containing nucleoside triphosphate hydrolases"/>
    <property type="match status" value="1"/>
</dbReference>
<dbReference type="GO" id="GO:0005902">
    <property type="term" value="C:microvillus"/>
    <property type="evidence" value="ECO:0007669"/>
    <property type="project" value="TreeGrafter"/>
</dbReference>
<dbReference type="GO" id="GO:0048803">
    <property type="term" value="P:imaginal disc-derived male genitalia morphogenesis"/>
    <property type="evidence" value="ECO:0007669"/>
    <property type="project" value="UniProtKB-ARBA"/>
</dbReference>
<protein>
    <recommendedName>
        <fullName evidence="13">Myosin ID</fullName>
    </recommendedName>
</protein>
<dbReference type="PROSITE" id="PS50096">
    <property type="entry name" value="IQ"/>
    <property type="match status" value="1"/>
</dbReference>
<keyword evidence="4 9" id="KW-0067">ATP-binding</keyword>
<evidence type="ECO:0000256" key="4">
    <source>
        <dbReference type="ARBA" id="ARBA00022840"/>
    </source>
</evidence>
<dbReference type="CDD" id="cd01378">
    <property type="entry name" value="MYSc_Myo1"/>
    <property type="match status" value="1"/>
</dbReference>
<dbReference type="GO" id="GO:0030048">
    <property type="term" value="P:actin filament-based movement"/>
    <property type="evidence" value="ECO:0007669"/>
    <property type="project" value="TreeGrafter"/>
</dbReference>
<gene>
    <name evidence="12" type="ORF">TDIB3V08_LOCUS9138</name>
</gene>
<reference evidence="12" key="1">
    <citation type="submission" date="2020-11" db="EMBL/GenBank/DDBJ databases">
        <authorList>
            <person name="Tran Van P."/>
        </authorList>
    </citation>
    <scope>NUCLEOTIDE SEQUENCE</scope>
</reference>
<dbReference type="PROSITE" id="PS51757">
    <property type="entry name" value="TH1"/>
    <property type="match status" value="1"/>
</dbReference>
<feature type="binding site" evidence="9">
    <location>
        <begin position="48"/>
        <end position="55"/>
    </location>
    <ligand>
        <name>ATP</name>
        <dbReference type="ChEBI" id="CHEBI:30616"/>
    </ligand>
</feature>
<keyword evidence="6 9" id="KW-0518">Myosin</keyword>
<evidence type="ECO:0000256" key="2">
    <source>
        <dbReference type="ARBA" id="ARBA00008314"/>
    </source>
</evidence>
<dbReference type="Gene3D" id="1.20.5.4820">
    <property type="match status" value="1"/>
</dbReference>
<dbReference type="GO" id="GO:0007368">
    <property type="term" value="P:determination of left/right symmetry"/>
    <property type="evidence" value="ECO:0007669"/>
    <property type="project" value="UniProtKB-ARBA"/>
</dbReference>
<evidence type="ECO:0000256" key="5">
    <source>
        <dbReference type="ARBA" id="ARBA00023121"/>
    </source>
</evidence>
<dbReference type="PANTHER" id="PTHR13140">
    <property type="entry name" value="MYOSIN"/>
    <property type="match status" value="1"/>
</dbReference>
<evidence type="ECO:0000259" key="10">
    <source>
        <dbReference type="PROSITE" id="PS51456"/>
    </source>
</evidence>
<dbReference type="PRINTS" id="PR00193">
    <property type="entry name" value="MYOSINHEAVY"/>
</dbReference>
<dbReference type="EMBL" id="OA570001">
    <property type="protein sequence ID" value="CAD7202961.1"/>
    <property type="molecule type" value="Genomic_DNA"/>
</dbReference>
<evidence type="ECO:0000259" key="11">
    <source>
        <dbReference type="PROSITE" id="PS51757"/>
    </source>
</evidence>
<dbReference type="GO" id="GO:0007015">
    <property type="term" value="P:actin filament organization"/>
    <property type="evidence" value="ECO:0007669"/>
    <property type="project" value="TreeGrafter"/>
</dbReference>
<dbReference type="GO" id="GO:0005886">
    <property type="term" value="C:plasma membrane"/>
    <property type="evidence" value="ECO:0007669"/>
    <property type="project" value="UniProtKB-SubCell"/>
</dbReference>
<sequence>MNIYTPEQIFQYKGRELFENPPHIFAIADSAHREMKQQGRDTCIVISGESGSGKTEASKIIMKYIAAVTNVGGRQEVERVKNVLLQSNSILEAFGNAKTNRNDNSSRFGKYMDINFDFKGDPVGGHINKYLLEKSRVILQQDGERNFHSFYQVRTASHLAGIQTSISPSVALLSAASDSEAKSLSLTRDPEAYFYTRQGNSSKVEAISDRSDYKATAAAFKTLGFTAEETETLWRVVAAILHLGNVEFKTQDDATRPANAPVVDTVAALLKVTPEELSQALSERVIAARGEVMQKTHTVSEAEYGRDALSKAVYDRLFTWIVDKINQVLGLDTGKKTYMGTVIGVLDIYGFEIFDANSFEQFCINYCNEKLQQLFIELVLKQEQEEYQREGIEWRNIEYFNNQIICDLVEEPHKGMLAIVDEACLNVGKVTDELLLEAMDKKLSHHEHYTSRQLKPLDKLLKHKVEFRIRHYAGDVVYNIYGFLDKNKDTLFQDFKRLLYHSSDKLISNMWPEGSMDITKTTKRPQTAGSLFRSSMIALVKTLTSKEPFYVRCIKPNEVKSPIVFDAERVQHQVCYLGLVENVRVRRAGFAHRQRYDRFLKRYKMISQFTWPNFRAGSDKDGTRVLIDEKGFSHDVKYGLTKIFIRSPVTLAKLEEARTQMIPGIVTLLQKLWRGTMCRIRYRKMKAALKIMAFYRQCKIRRYINQLELQFRDAKRLRDYGKSLKWPAPPLAVRPAVPLLRKLFNSWRAYMILRAVPRNEWPQLKLKILAASSLNGKRATWGQSRKWLGDYLSRPEENNNSSLFVSSVNNLRNTDHVKKVLFSSYIRKTNRFNKAADRVLLVTDSAIYKMDAAKFKPMRKGSPIQEVTGLSVSPGRDQLLVIHSSKGNDLVVSLVTARNEDRVGELVAVLSSLYSRSVFDEEYKLQEKGQTQDGLLQWRKYNSSHVTLLPLDRVTVVLPCKFPSLYCVKEHVLELETVYDVDDDLRKSVFSPSLIIIIIQINGVELRDTDLAVTVASRFQCMLGNKSRPLRVEVSQDVQEPNFKKEGDTIVYVLPPSFAVSEQNGQQTRIPIRA</sequence>
<accession>A0A7R8VQJ9</accession>
<proteinExistence type="inferred from homology"/>
<dbReference type="InterPro" id="IPR036072">
    <property type="entry name" value="MYSc_Myo1"/>
</dbReference>
<evidence type="ECO:0000256" key="9">
    <source>
        <dbReference type="PROSITE-ProRule" id="PRU00782"/>
    </source>
</evidence>
<dbReference type="InterPro" id="IPR027417">
    <property type="entry name" value="P-loop_NTPase"/>
</dbReference>
<dbReference type="GO" id="GO:0007498">
    <property type="term" value="P:mesoderm development"/>
    <property type="evidence" value="ECO:0007669"/>
    <property type="project" value="UniProtKB-ARBA"/>
</dbReference>
<evidence type="ECO:0000256" key="8">
    <source>
        <dbReference type="ARBA" id="ARBA00023203"/>
    </source>
</evidence>
<dbReference type="FunFam" id="1.20.58.530:FF:000004">
    <property type="entry name" value="Unconventional myosin ID"/>
    <property type="match status" value="1"/>
</dbReference>
<dbReference type="SMART" id="SM00242">
    <property type="entry name" value="MYSc"/>
    <property type="match status" value="1"/>
</dbReference>
<dbReference type="GO" id="GO:0005938">
    <property type="term" value="C:cell cortex"/>
    <property type="evidence" value="ECO:0007669"/>
    <property type="project" value="UniProtKB-ARBA"/>
</dbReference>
<keyword evidence="8 9" id="KW-0009">Actin-binding</keyword>
<dbReference type="InterPro" id="IPR036961">
    <property type="entry name" value="Kinesin_motor_dom_sf"/>
</dbReference>
<feature type="domain" description="Myosin motor" evidence="10">
    <location>
        <begin position="1"/>
        <end position="659"/>
    </location>
</feature>
<evidence type="ECO:0000313" key="12">
    <source>
        <dbReference type="EMBL" id="CAD7202961.1"/>
    </source>
</evidence>
<dbReference type="Gene3D" id="3.40.850.10">
    <property type="entry name" value="Kinesin motor domain"/>
    <property type="match status" value="1"/>
</dbReference>
<dbReference type="PROSITE" id="PS51456">
    <property type="entry name" value="MYOSIN_MOTOR"/>
    <property type="match status" value="1"/>
</dbReference>
<organism evidence="12">
    <name type="scientific">Timema douglasi</name>
    <name type="common">Walking stick</name>
    <dbReference type="NCBI Taxonomy" id="61478"/>
    <lineage>
        <taxon>Eukaryota</taxon>
        <taxon>Metazoa</taxon>
        <taxon>Ecdysozoa</taxon>
        <taxon>Arthropoda</taxon>
        <taxon>Hexapoda</taxon>
        <taxon>Insecta</taxon>
        <taxon>Pterygota</taxon>
        <taxon>Neoptera</taxon>
        <taxon>Polyneoptera</taxon>
        <taxon>Phasmatodea</taxon>
        <taxon>Timematodea</taxon>
        <taxon>Timematoidea</taxon>
        <taxon>Timematidae</taxon>
        <taxon>Timema</taxon>
    </lineage>
</organism>
<evidence type="ECO:0000256" key="1">
    <source>
        <dbReference type="ARBA" id="ARBA00004413"/>
    </source>
</evidence>
<dbReference type="Gene3D" id="1.20.58.530">
    <property type="match status" value="1"/>
</dbReference>
<dbReference type="InterPro" id="IPR001609">
    <property type="entry name" value="Myosin_head_motor_dom-like"/>
</dbReference>
<dbReference type="Gene3D" id="1.20.120.720">
    <property type="entry name" value="Myosin VI head, motor domain, U50 subdomain"/>
    <property type="match status" value="1"/>
</dbReference>
<comment type="similarity">
    <text evidence="2 9">Belongs to the TRAFAC class myosin-kinesin ATPase superfamily. Myosin family.</text>
</comment>
<dbReference type="GO" id="GO:0051015">
    <property type="term" value="F:actin filament binding"/>
    <property type="evidence" value="ECO:0007669"/>
    <property type="project" value="TreeGrafter"/>
</dbReference>
<dbReference type="PANTHER" id="PTHR13140:SF713">
    <property type="entry name" value="UNCONVENTIONAL MYOSIN ID"/>
    <property type="match status" value="1"/>
</dbReference>
<keyword evidence="3 9" id="KW-0547">Nucleotide-binding</keyword>
<evidence type="ECO:0008006" key="13">
    <source>
        <dbReference type="Google" id="ProtNLM"/>
    </source>
</evidence>
<dbReference type="GO" id="GO:0016459">
    <property type="term" value="C:myosin complex"/>
    <property type="evidence" value="ECO:0007669"/>
    <property type="project" value="UniProtKB-KW"/>
</dbReference>
<feature type="domain" description="TH1" evidence="11">
    <location>
        <begin position="776"/>
        <end position="970"/>
    </location>
</feature>
<dbReference type="InterPro" id="IPR010926">
    <property type="entry name" value="Myosin_TH1"/>
</dbReference>
<dbReference type="Gene3D" id="1.10.10.820">
    <property type="match status" value="1"/>
</dbReference>
<comment type="subcellular location">
    <subcellularLocation>
        <location evidence="1">Cell membrane</location>
        <topology evidence="1">Peripheral membrane protein</topology>
        <orientation evidence="1">Cytoplasmic side</orientation>
    </subcellularLocation>
</comment>
<keyword evidence="7 9" id="KW-0505">Motor protein</keyword>
<dbReference type="GO" id="GO:0005524">
    <property type="term" value="F:ATP binding"/>
    <property type="evidence" value="ECO:0007669"/>
    <property type="project" value="UniProtKB-UniRule"/>
</dbReference>
<evidence type="ECO:0000256" key="6">
    <source>
        <dbReference type="ARBA" id="ARBA00023123"/>
    </source>
</evidence>
<name>A0A7R8VQJ9_TIMDO</name>
<dbReference type="GO" id="GO:0006897">
    <property type="term" value="P:endocytosis"/>
    <property type="evidence" value="ECO:0007669"/>
    <property type="project" value="TreeGrafter"/>
</dbReference>
<dbReference type="GO" id="GO:0000146">
    <property type="term" value="F:microfilament motor activity"/>
    <property type="evidence" value="ECO:0007669"/>
    <property type="project" value="TreeGrafter"/>
</dbReference>